<proteinExistence type="predicted"/>
<evidence type="ECO:0000313" key="2">
    <source>
        <dbReference type="EMBL" id="MCS0580425.1"/>
    </source>
</evidence>
<accession>A0ABT1ZKK6</accession>
<keyword evidence="1" id="KW-1133">Transmembrane helix</keyword>
<sequence>MKGGKYRIGAESGVSLSGLIVVLIVLGALALVAIKVTPAFIEYRAVKDAIVKAKADAGSGSVREIQQAFDKNAGVNDVSAVSGRDLVITRDGGTTEISFAYEKRVPLAGNVSLLFDFAGTTDPSGVVAAKADTK</sequence>
<dbReference type="RefSeq" id="WP_258815097.1">
    <property type="nucleotide sequence ID" value="NZ_JANUGW010000002.1"/>
</dbReference>
<gene>
    <name evidence="2" type="ORF">NX784_02345</name>
</gene>
<feature type="transmembrane region" description="Helical" evidence="1">
    <location>
        <begin position="12"/>
        <end position="34"/>
    </location>
</feature>
<reference evidence="2 3" key="1">
    <citation type="submission" date="2022-08" db="EMBL/GenBank/DDBJ databases">
        <title>Reclassification of Massilia species as members of the genera Telluria, Duganella, Pseudoduganella, Mokoshia gen. nov. and Zemynaea gen. nov. using orthogonal and non-orthogonal genome-based approaches.</title>
        <authorList>
            <person name="Bowman J.P."/>
        </authorList>
    </citation>
    <scope>NUCLEOTIDE SEQUENCE [LARGE SCALE GENOMIC DNA]</scope>
    <source>
        <strain evidence="2 3">JCM 31316</strain>
    </source>
</reference>
<dbReference type="EMBL" id="JANUGW010000002">
    <property type="protein sequence ID" value="MCS0580425.1"/>
    <property type="molecule type" value="Genomic_DNA"/>
</dbReference>
<comment type="caution">
    <text evidence="2">The sequence shown here is derived from an EMBL/GenBank/DDBJ whole genome shotgun (WGS) entry which is preliminary data.</text>
</comment>
<evidence type="ECO:0000256" key="1">
    <source>
        <dbReference type="SAM" id="Phobius"/>
    </source>
</evidence>
<evidence type="ECO:0000313" key="3">
    <source>
        <dbReference type="Proteomes" id="UP001204151"/>
    </source>
</evidence>
<dbReference type="Proteomes" id="UP001204151">
    <property type="component" value="Unassembled WGS sequence"/>
</dbReference>
<name>A0ABT1ZKK6_9BURK</name>
<organism evidence="2 3">
    <name type="scientific">Massilia pinisoli</name>
    <dbReference type="NCBI Taxonomy" id="1772194"/>
    <lineage>
        <taxon>Bacteria</taxon>
        <taxon>Pseudomonadati</taxon>
        <taxon>Pseudomonadota</taxon>
        <taxon>Betaproteobacteria</taxon>
        <taxon>Burkholderiales</taxon>
        <taxon>Oxalobacteraceae</taxon>
        <taxon>Telluria group</taxon>
        <taxon>Massilia</taxon>
    </lineage>
</organism>
<keyword evidence="1" id="KW-0472">Membrane</keyword>
<dbReference type="InterPro" id="IPR032314">
    <property type="entry name" value="DUF4845"/>
</dbReference>
<dbReference type="Pfam" id="PF16137">
    <property type="entry name" value="DUF4845"/>
    <property type="match status" value="1"/>
</dbReference>
<protein>
    <submittedName>
        <fullName evidence="2">DUF4845 domain-containing protein</fullName>
    </submittedName>
</protein>
<keyword evidence="1" id="KW-0812">Transmembrane</keyword>
<keyword evidence="3" id="KW-1185">Reference proteome</keyword>